<proteinExistence type="predicted"/>
<evidence type="ECO:0000313" key="1">
    <source>
        <dbReference type="EMBL" id="AZU64804.1"/>
    </source>
</evidence>
<organism evidence="1 2">
    <name type="scientific">Neobacillus mesonae</name>
    <dbReference type="NCBI Taxonomy" id="1193713"/>
    <lineage>
        <taxon>Bacteria</taxon>
        <taxon>Bacillati</taxon>
        <taxon>Bacillota</taxon>
        <taxon>Bacilli</taxon>
        <taxon>Bacillales</taxon>
        <taxon>Bacillaceae</taxon>
        <taxon>Neobacillus</taxon>
    </lineage>
</organism>
<dbReference type="Proteomes" id="UP000282892">
    <property type="component" value="Chromosome"/>
</dbReference>
<reference evidence="1 2" key="1">
    <citation type="submission" date="2017-07" db="EMBL/GenBank/DDBJ databases">
        <title>The complete genome sequence of Bacillus mesonae strain H20-5, an efficient strain improving plant abiotic stress resistance.</title>
        <authorList>
            <person name="Kim S.Y."/>
            <person name="Song H."/>
            <person name="Sang M.K."/>
            <person name="Weon H.-Y."/>
            <person name="Song J."/>
        </authorList>
    </citation>
    <scope>NUCLEOTIDE SEQUENCE [LARGE SCALE GENOMIC DNA]</scope>
    <source>
        <strain evidence="1 2">H20-5</strain>
    </source>
</reference>
<keyword evidence="2" id="KW-1185">Reference proteome</keyword>
<protein>
    <recommendedName>
        <fullName evidence="3">Integrase</fullName>
    </recommendedName>
</protein>
<dbReference type="OrthoDB" id="2449993at2"/>
<evidence type="ECO:0000313" key="2">
    <source>
        <dbReference type="Proteomes" id="UP000282892"/>
    </source>
</evidence>
<evidence type="ECO:0008006" key="3">
    <source>
        <dbReference type="Google" id="ProtNLM"/>
    </source>
</evidence>
<dbReference type="KEGG" id="nmk:CHR53_02020"/>
<dbReference type="AlphaFoldDB" id="A0A3T0I608"/>
<sequence>MRTVGIDIELKQTFTGVNLSYNFILNYIGYDVDRIEQAIKEMQAPVSLESYIKAFTIHELGHALDRKALMDSLTKTIEYHEMKKTHTIYEQYNDYTLLAMLIEEHQMNIGFEETAWANAAKLNLEYGIVDWESFEKVKDQGMSTYMDLYLKDMQQYNKLLAEQTGQIA</sequence>
<dbReference type="EMBL" id="CP022572">
    <property type="protein sequence ID" value="AZU64804.1"/>
    <property type="molecule type" value="Genomic_DNA"/>
</dbReference>
<accession>A0A3T0I608</accession>
<name>A0A3T0I608_9BACI</name>
<gene>
    <name evidence="1" type="ORF">CHR53_02020</name>
</gene>